<reference evidence="2" key="1">
    <citation type="submission" date="2022-07" db="EMBL/GenBank/DDBJ databases">
        <authorList>
            <person name="Li W.-J."/>
            <person name="Deng Q.-Q."/>
        </authorList>
    </citation>
    <scope>NUCLEOTIDE SEQUENCE</scope>
    <source>
        <strain evidence="2">SYSU M60031</strain>
    </source>
</reference>
<gene>
    <name evidence="2" type="ORF">NK662_18645</name>
</gene>
<name>A0AA42BQQ9_9BACI</name>
<sequence>MMNQLQIAESQEQIFNFGALPVRTFVYRGEVFFIAKDVCKVLQINNVSDAMGRLDEDEKGIVLTDTLGGNQQMLTVNESGLYSLIMGSRKQEARVFRKWVTSEVLPNIRRTGSYSLPVVNEREQLLATMKLAFMHDEELGQVKEKVSSVEHEVQAIRQKVEEQITLDHGEQRRLQKAISAKVYAETRDRDRRKELFAELYREIRDRFGVASYRDVKRKDMLAAVRYIEAWVPRKGGETA</sequence>
<proteinExistence type="predicted"/>
<evidence type="ECO:0000259" key="1">
    <source>
        <dbReference type="PROSITE" id="PS51750"/>
    </source>
</evidence>
<keyword evidence="3" id="KW-1185">Reference proteome</keyword>
<dbReference type="InterPro" id="IPR018878">
    <property type="entry name" value="ORF6C_dom"/>
</dbReference>
<dbReference type="Proteomes" id="UP001156102">
    <property type="component" value="Unassembled WGS sequence"/>
</dbReference>
<dbReference type="SMART" id="SM01040">
    <property type="entry name" value="Bro-N"/>
    <property type="match status" value="1"/>
</dbReference>
<protein>
    <submittedName>
        <fullName evidence="2">BRO family protein</fullName>
    </submittedName>
</protein>
<dbReference type="AlphaFoldDB" id="A0AA42BQQ9"/>
<dbReference type="EMBL" id="JANCLT010000012">
    <property type="protein sequence ID" value="MCP8970540.1"/>
    <property type="molecule type" value="Genomic_DNA"/>
</dbReference>
<dbReference type="PANTHER" id="PTHR36180:SF2">
    <property type="entry name" value="BRO FAMILY PROTEIN"/>
    <property type="match status" value="1"/>
</dbReference>
<dbReference type="PROSITE" id="PS51750">
    <property type="entry name" value="BRO_N"/>
    <property type="match status" value="1"/>
</dbReference>
<dbReference type="Pfam" id="PF02498">
    <property type="entry name" value="Bro-N"/>
    <property type="match status" value="1"/>
</dbReference>
<dbReference type="InterPro" id="IPR003497">
    <property type="entry name" value="BRO_N_domain"/>
</dbReference>
<organism evidence="2 3">
    <name type="scientific">Ectobacillus ponti</name>
    <dbReference type="NCBI Taxonomy" id="2961894"/>
    <lineage>
        <taxon>Bacteria</taxon>
        <taxon>Bacillati</taxon>
        <taxon>Bacillota</taxon>
        <taxon>Bacilli</taxon>
        <taxon>Bacillales</taxon>
        <taxon>Bacillaceae</taxon>
        <taxon>Ectobacillus</taxon>
    </lineage>
</organism>
<dbReference type="RefSeq" id="WP_254760456.1">
    <property type="nucleotide sequence ID" value="NZ_JANCLT010000012.1"/>
</dbReference>
<accession>A0AA42BQQ9</accession>
<evidence type="ECO:0000313" key="2">
    <source>
        <dbReference type="EMBL" id="MCP8970540.1"/>
    </source>
</evidence>
<dbReference type="Pfam" id="PF10552">
    <property type="entry name" value="ORF6C"/>
    <property type="match status" value="1"/>
</dbReference>
<feature type="domain" description="Bro-N" evidence="1">
    <location>
        <begin position="2"/>
        <end position="112"/>
    </location>
</feature>
<evidence type="ECO:0000313" key="3">
    <source>
        <dbReference type="Proteomes" id="UP001156102"/>
    </source>
</evidence>
<comment type="caution">
    <text evidence="2">The sequence shown here is derived from an EMBL/GenBank/DDBJ whole genome shotgun (WGS) entry which is preliminary data.</text>
</comment>
<dbReference type="PANTHER" id="PTHR36180">
    <property type="entry name" value="DNA-BINDING PROTEIN-RELATED-RELATED"/>
    <property type="match status" value="1"/>
</dbReference>